<gene>
    <name evidence="1" type="ORF">UREG_00153</name>
</gene>
<dbReference type="EMBL" id="CH476615">
    <property type="protein sequence ID" value="EEP75307.1"/>
    <property type="molecule type" value="Genomic_DNA"/>
</dbReference>
<accession>C4JKT8</accession>
<dbReference type="OrthoDB" id="4504104at2759"/>
<dbReference type="HOGENOM" id="CLU_1751059_0_0_1"/>
<organism evidence="1 2">
    <name type="scientific">Uncinocarpus reesii (strain UAMH 1704)</name>
    <dbReference type="NCBI Taxonomy" id="336963"/>
    <lineage>
        <taxon>Eukaryota</taxon>
        <taxon>Fungi</taxon>
        <taxon>Dikarya</taxon>
        <taxon>Ascomycota</taxon>
        <taxon>Pezizomycotina</taxon>
        <taxon>Eurotiomycetes</taxon>
        <taxon>Eurotiomycetidae</taxon>
        <taxon>Onygenales</taxon>
        <taxon>Onygenaceae</taxon>
        <taxon>Uncinocarpus</taxon>
    </lineage>
</organism>
<sequence>MLNSRQARWVENLAAYDFTLEHRLGACNPADAPSQQPDYKLTDMQEHQMDMLPILQCKLALEIVKSENPYKKPADLWQEARPGAGTSCLESLIPRIIVIEAQEDENVYGSVSGSMGGLLCKLQNGDAWSAELCVVLNSSTESAFYWQAG</sequence>
<dbReference type="GeneID" id="8442097"/>
<dbReference type="AlphaFoldDB" id="C4JKT8"/>
<evidence type="ECO:0000313" key="1">
    <source>
        <dbReference type="EMBL" id="EEP75307.1"/>
    </source>
</evidence>
<protein>
    <submittedName>
        <fullName evidence="1">Uncharacterized protein</fullName>
    </submittedName>
</protein>
<keyword evidence="2" id="KW-1185">Reference proteome</keyword>
<dbReference type="STRING" id="336963.C4JKT8"/>
<proteinExistence type="predicted"/>
<evidence type="ECO:0000313" key="2">
    <source>
        <dbReference type="Proteomes" id="UP000002058"/>
    </source>
</evidence>
<dbReference type="Proteomes" id="UP000002058">
    <property type="component" value="Unassembled WGS sequence"/>
</dbReference>
<reference evidence="2" key="1">
    <citation type="journal article" date="2009" name="Genome Res.">
        <title>Comparative genomic analyses of the human fungal pathogens Coccidioides and their relatives.</title>
        <authorList>
            <person name="Sharpton T.J."/>
            <person name="Stajich J.E."/>
            <person name="Rounsley S.D."/>
            <person name="Gardner M.J."/>
            <person name="Wortman J.R."/>
            <person name="Jordar V.S."/>
            <person name="Maiti R."/>
            <person name="Kodira C.D."/>
            <person name="Neafsey D.E."/>
            <person name="Zeng Q."/>
            <person name="Hung C.-Y."/>
            <person name="McMahan C."/>
            <person name="Muszewska A."/>
            <person name="Grynberg M."/>
            <person name="Mandel M.A."/>
            <person name="Kellner E.M."/>
            <person name="Barker B.M."/>
            <person name="Galgiani J.N."/>
            <person name="Orbach M.J."/>
            <person name="Kirkland T.N."/>
            <person name="Cole G.T."/>
            <person name="Henn M.R."/>
            <person name="Birren B.W."/>
            <person name="Taylor J.W."/>
        </authorList>
    </citation>
    <scope>NUCLEOTIDE SEQUENCE [LARGE SCALE GENOMIC DNA]</scope>
    <source>
        <strain evidence="2">UAMH 1704</strain>
    </source>
</reference>
<dbReference type="InParanoid" id="C4JKT8"/>
<dbReference type="RefSeq" id="XP_002540640.1">
    <property type="nucleotide sequence ID" value="XM_002540594.1"/>
</dbReference>
<name>C4JKT8_UNCRE</name>
<dbReference type="VEuPathDB" id="FungiDB:UREG_00153"/>
<dbReference type="KEGG" id="ure:UREG_00153"/>